<dbReference type="RefSeq" id="WP_189973053.1">
    <property type="nucleotide sequence ID" value="NZ_BMVL01000015.1"/>
</dbReference>
<evidence type="ECO:0000313" key="3">
    <source>
        <dbReference type="Proteomes" id="UP001519310"/>
    </source>
</evidence>
<sequence>MDATPAKKRDGIWSMLWQQTPQRDAFPKPDAEPTDGCDECTRLRKLRRAARKEHDGSTATDCNIRIRLHADGHGRRES</sequence>
<protein>
    <submittedName>
        <fullName evidence="2">Uncharacterized protein</fullName>
    </submittedName>
</protein>
<feature type="compositionally biased region" description="Basic and acidic residues" evidence="1">
    <location>
        <begin position="1"/>
        <end position="11"/>
    </location>
</feature>
<dbReference type="Proteomes" id="UP001519310">
    <property type="component" value="Unassembled WGS sequence"/>
</dbReference>
<keyword evidence="3" id="KW-1185">Reference proteome</keyword>
<evidence type="ECO:0000256" key="1">
    <source>
        <dbReference type="SAM" id="MobiDB-lite"/>
    </source>
</evidence>
<dbReference type="EMBL" id="JAGGLQ010000016">
    <property type="protein sequence ID" value="MBP2040356.1"/>
    <property type="molecule type" value="Genomic_DNA"/>
</dbReference>
<feature type="compositionally biased region" description="Basic and acidic residues" evidence="1">
    <location>
        <begin position="68"/>
        <end position="78"/>
    </location>
</feature>
<organism evidence="2 3">
    <name type="scientific">Streptomyces avidinii</name>
    <dbReference type="NCBI Taxonomy" id="1895"/>
    <lineage>
        <taxon>Bacteria</taxon>
        <taxon>Bacillati</taxon>
        <taxon>Actinomycetota</taxon>
        <taxon>Actinomycetes</taxon>
        <taxon>Kitasatosporales</taxon>
        <taxon>Streptomycetaceae</taxon>
        <taxon>Streptomyces</taxon>
    </lineage>
</organism>
<accession>A0ABS4LE23</accession>
<name>A0ABS4LE23_STRAV</name>
<feature type="region of interest" description="Disordered" evidence="1">
    <location>
        <begin position="1"/>
        <end position="78"/>
    </location>
</feature>
<gene>
    <name evidence="2" type="ORF">J2Z77_006209</name>
</gene>
<proteinExistence type="predicted"/>
<comment type="caution">
    <text evidence="2">The sequence shown here is derived from an EMBL/GenBank/DDBJ whole genome shotgun (WGS) entry which is preliminary data.</text>
</comment>
<evidence type="ECO:0000313" key="2">
    <source>
        <dbReference type="EMBL" id="MBP2040356.1"/>
    </source>
</evidence>
<reference evidence="2 3" key="1">
    <citation type="submission" date="2021-03" db="EMBL/GenBank/DDBJ databases">
        <title>Genomic Encyclopedia of Type Strains, Phase IV (KMG-IV): sequencing the most valuable type-strain genomes for metagenomic binning, comparative biology and taxonomic classification.</title>
        <authorList>
            <person name="Goeker M."/>
        </authorList>
    </citation>
    <scope>NUCLEOTIDE SEQUENCE [LARGE SCALE GENOMIC DNA]</scope>
    <source>
        <strain evidence="2 3">DSM 40526</strain>
    </source>
</reference>